<sequence>MRTVNRVLQAAYYEGRISDAPRASRQRVTSEDEEPLNRDSSCDRSLPQRQRNKDEVGLGNVSLTTIKRRLHEAGIRSRVSAQKVMLDERHRNERLEFASAVESWCPNNWRAVVFTDEASFCTRWDQQRRVRRPHNCRYDYRYVLGARSSGRTTVHVWGAVSRTGLGPLHRFLGNMTSETYMDVLETVLIPHVLDGPFPDGLYWLQQDNAPIHTSKAMQQTLDNLAVTTRKWPARSPDLNILENV</sequence>
<evidence type="ECO:0000313" key="1">
    <source>
        <dbReference type="EMBL" id="KAH7958446.1"/>
    </source>
</evidence>
<dbReference type="EMBL" id="CM023472">
    <property type="protein sequence ID" value="KAH7958446.1"/>
    <property type="molecule type" value="Genomic_DNA"/>
</dbReference>
<reference evidence="1" key="1">
    <citation type="submission" date="2020-05" db="EMBL/GenBank/DDBJ databases">
        <title>Large-scale comparative analyses of tick genomes elucidate their genetic diversity and vector capacities.</title>
        <authorList>
            <person name="Jia N."/>
            <person name="Wang J."/>
            <person name="Shi W."/>
            <person name="Du L."/>
            <person name="Sun Y."/>
            <person name="Zhan W."/>
            <person name="Jiang J."/>
            <person name="Wang Q."/>
            <person name="Zhang B."/>
            <person name="Ji P."/>
            <person name="Sakyi L.B."/>
            <person name="Cui X."/>
            <person name="Yuan T."/>
            <person name="Jiang B."/>
            <person name="Yang W."/>
            <person name="Lam T.T.-Y."/>
            <person name="Chang Q."/>
            <person name="Ding S."/>
            <person name="Wang X."/>
            <person name="Zhu J."/>
            <person name="Ruan X."/>
            <person name="Zhao L."/>
            <person name="Wei J."/>
            <person name="Que T."/>
            <person name="Du C."/>
            <person name="Cheng J."/>
            <person name="Dai P."/>
            <person name="Han X."/>
            <person name="Huang E."/>
            <person name="Gao Y."/>
            <person name="Liu J."/>
            <person name="Shao H."/>
            <person name="Ye R."/>
            <person name="Li L."/>
            <person name="Wei W."/>
            <person name="Wang X."/>
            <person name="Wang C."/>
            <person name="Yang T."/>
            <person name="Huo Q."/>
            <person name="Li W."/>
            <person name="Guo W."/>
            <person name="Chen H."/>
            <person name="Zhou L."/>
            <person name="Ni X."/>
            <person name="Tian J."/>
            <person name="Zhou Y."/>
            <person name="Sheng Y."/>
            <person name="Liu T."/>
            <person name="Pan Y."/>
            <person name="Xia L."/>
            <person name="Li J."/>
            <person name="Zhao F."/>
            <person name="Cao W."/>
        </authorList>
    </citation>
    <scope>NUCLEOTIDE SEQUENCE</scope>
    <source>
        <strain evidence="1">Dsil-2018</strain>
    </source>
</reference>
<proteinExistence type="predicted"/>
<name>A0ACB8D257_DERSI</name>
<protein>
    <submittedName>
        <fullName evidence="1">Uncharacterized protein</fullName>
    </submittedName>
</protein>
<evidence type="ECO:0000313" key="2">
    <source>
        <dbReference type="Proteomes" id="UP000821865"/>
    </source>
</evidence>
<keyword evidence="2" id="KW-1185">Reference proteome</keyword>
<gene>
    <name evidence="1" type="ORF">HPB49_001814</name>
</gene>
<comment type="caution">
    <text evidence="1">The sequence shown here is derived from an EMBL/GenBank/DDBJ whole genome shotgun (WGS) entry which is preliminary data.</text>
</comment>
<organism evidence="1 2">
    <name type="scientific">Dermacentor silvarum</name>
    <name type="common">Tick</name>
    <dbReference type="NCBI Taxonomy" id="543639"/>
    <lineage>
        <taxon>Eukaryota</taxon>
        <taxon>Metazoa</taxon>
        <taxon>Ecdysozoa</taxon>
        <taxon>Arthropoda</taxon>
        <taxon>Chelicerata</taxon>
        <taxon>Arachnida</taxon>
        <taxon>Acari</taxon>
        <taxon>Parasitiformes</taxon>
        <taxon>Ixodida</taxon>
        <taxon>Ixodoidea</taxon>
        <taxon>Ixodidae</taxon>
        <taxon>Rhipicephalinae</taxon>
        <taxon>Dermacentor</taxon>
    </lineage>
</organism>
<accession>A0ACB8D257</accession>
<dbReference type="Proteomes" id="UP000821865">
    <property type="component" value="Chromosome 3"/>
</dbReference>